<proteinExistence type="predicted"/>
<evidence type="ECO:0000313" key="3">
    <source>
        <dbReference type="Proteomes" id="UP000005540"/>
    </source>
</evidence>
<feature type="chain" id="PRO_5002937931" evidence="1">
    <location>
        <begin position="21"/>
        <end position="161"/>
    </location>
</feature>
<keyword evidence="2" id="KW-0449">Lipoprotein</keyword>
<sequence length="161" mass="18165">MRKFLLFFALVFLVSCSTVTNLDYAKLNLKDKKITVLPFENYTETPLAGLRVKSITEGVVSSKGYKLSITNVKQDKDYSPEEIKKLLQELKESNIDYAITGSVNEFRYKTGIDGEPAVSITVKIYDIKQEKEVYTSVSSKTGWSHESITTVAQKILNKIIP</sequence>
<organism evidence="2 3">
    <name type="scientific">Sulfurihydrogenibium yellowstonense SS-5</name>
    <dbReference type="NCBI Taxonomy" id="432331"/>
    <lineage>
        <taxon>Bacteria</taxon>
        <taxon>Pseudomonadati</taxon>
        <taxon>Aquificota</taxon>
        <taxon>Aquificia</taxon>
        <taxon>Aquificales</taxon>
        <taxon>Hydrogenothermaceae</taxon>
        <taxon>Sulfurihydrogenibium</taxon>
    </lineage>
</organism>
<feature type="signal peptide" evidence="1">
    <location>
        <begin position="1"/>
        <end position="20"/>
    </location>
</feature>
<name>C4FJN8_9AQUI</name>
<comment type="caution">
    <text evidence="2">The sequence shown here is derived from an EMBL/GenBank/DDBJ whole genome shotgun (WGS) entry which is preliminary data.</text>
</comment>
<dbReference type="AlphaFoldDB" id="C4FJN8"/>
<keyword evidence="3" id="KW-1185">Reference proteome</keyword>
<dbReference type="PROSITE" id="PS51257">
    <property type="entry name" value="PROKAR_LIPOPROTEIN"/>
    <property type="match status" value="1"/>
</dbReference>
<dbReference type="OrthoDB" id="9791579at2"/>
<evidence type="ECO:0000256" key="1">
    <source>
        <dbReference type="SAM" id="SignalP"/>
    </source>
</evidence>
<dbReference type="EMBL" id="ABZS01000061">
    <property type="protein sequence ID" value="EEP60713.1"/>
    <property type="molecule type" value="Genomic_DNA"/>
</dbReference>
<gene>
    <name evidence="2" type="ORF">SULYE_0787</name>
</gene>
<dbReference type="Proteomes" id="UP000005540">
    <property type="component" value="Unassembled WGS sequence"/>
</dbReference>
<dbReference type="RefSeq" id="WP_007546612.1">
    <property type="nucleotide sequence ID" value="NZ_ABZS01000061.1"/>
</dbReference>
<reference evidence="2 3" key="1">
    <citation type="submission" date="2009-04" db="EMBL/GenBank/DDBJ databases">
        <authorList>
            <person name="Reysenbach A.-L."/>
            <person name="Heidelberg J.F."/>
            <person name="Nelson W.C."/>
        </authorList>
    </citation>
    <scope>NUCLEOTIDE SEQUENCE [LARGE SCALE GENOMIC DNA]</scope>
    <source>
        <strain evidence="2 3">SS-5</strain>
    </source>
</reference>
<keyword evidence="1" id="KW-0732">Signal</keyword>
<protein>
    <submittedName>
        <fullName evidence="2">Putative lipoprotein</fullName>
    </submittedName>
</protein>
<accession>C4FJN8</accession>
<evidence type="ECO:0000313" key="2">
    <source>
        <dbReference type="EMBL" id="EEP60713.1"/>
    </source>
</evidence>
<dbReference type="Gene3D" id="3.40.50.10610">
    <property type="entry name" value="ABC-type transport auxiliary lipoprotein component"/>
    <property type="match status" value="1"/>
</dbReference>